<evidence type="ECO:0000259" key="5">
    <source>
        <dbReference type="PROSITE" id="PS51186"/>
    </source>
</evidence>
<accession>M5INF8</accession>
<feature type="domain" description="N-acetyltransferase" evidence="5">
    <location>
        <begin position="3"/>
        <end position="158"/>
    </location>
</feature>
<evidence type="ECO:0000256" key="4">
    <source>
        <dbReference type="SAM" id="Phobius"/>
    </source>
</evidence>
<evidence type="ECO:0000256" key="3">
    <source>
        <dbReference type="ARBA" id="ARBA00023315"/>
    </source>
</evidence>
<comment type="similarity">
    <text evidence="1">Belongs to the acetyltransferase family.</text>
</comment>
<dbReference type="AlphaFoldDB" id="M5INF8"/>
<keyword evidence="4" id="KW-0472">Membrane</keyword>
<dbReference type="PANTHER" id="PTHR10545:SF29">
    <property type="entry name" value="GH14572P-RELATED"/>
    <property type="match status" value="1"/>
</dbReference>
<evidence type="ECO:0000256" key="2">
    <source>
        <dbReference type="ARBA" id="ARBA00022679"/>
    </source>
</evidence>
<dbReference type="GO" id="GO:0008080">
    <property type="term" value="F:N-acetyltransferase activity"/>
    <property type="evidence" value="ECO:0007669"/>
    <property type="project" value="UniProtKB-ARBA"/>
</dbReference>
<dbReference type="OrthoDB" id="9805924at2"/>
<reference evidence="6 7" key="1">
    <citation type="journal article" date="2013" name="Genome Announc.">
        <title>Genome Sequence of Campylobacter showae UNSWCD, Isolated from a Patient with Crohn's Disease.</title>
        <authorList>
            <person name="Tay A.P."/>
            <person name="Kaakoush N.O."/>
            <person name="Deshpande N.P."/>
            <person name="Chen Z."/>
            <person name="Mitchell H."/>
            <person name="Wilkins M.R."/>
        </authorList>
    </citation>
    <scope>NUCLEOTIDE SEQUENCE [LARGE SCALE GENOMIC DNA]</scope>
    <source>
        <strain evidence="6 7">CSUNSWCD</strain>
    </source>
</reference>
<dbReference type="Proteomes" id="UP000011939">
    <property type="component" value="Unassembled WGS sequence"/>
</dbReference>
<keyword evidence="2 6" id="KW-0808">Transferase</keyword>
<keyword evidence="4" id="KW-0812">Transmembrane</keyword>
<dbReference type="InterPro" id="IPR016181">
    <property type="entry name" value="Acyl_CoA_acyltransferase"/>
</dbReference>
<protein>
    <submittedName>
        <fullName evidence="6">Acetyltransferase, gnat family</fullName>
    </submittedName>
</protein>
<dbReference type="PATRIC" id="fig|1244083.3.peg.2232"/>
<organism evidence="6 7">
    <name type="scientific">Campylobacter showae CSUNSWCD</name>
    <dbReference type="NCBI Taxonomy" id="1244083"/>
    <lineage>
        <taxon>Bacteria</taxon>
        <taxon>Pseudomonadati</taxon>
        <taxon>Campylobacterota</taxon>
        <taxon>Epsilonproteobacteria</taxon>
        <taxon>Campylobacterales</taxon>
        <taxon>Campylobacteraceae</taxon>
        <taxon>Campylobacter</taxon>
    </lineage>
</organism>
<evidence type="ECO:0000256" key="1">
    <source>
        <dbReference type="ARBA" id="ARBA00008694"/>
    </source>
</evidence>
<comment type="caution">
    <text evidence="6">The sequence shown here is derived from an EMBL/GenBank/DDBJ whole genome shotgun (WGS) entry which is preliminary data.</text>
</comment>
<dbReference type="PROSITE" id="PS51186">
    <property type="entry name" value="GNAT"/>
    <property type="match status" value="1"/>
</dbReference>
<sequence>MPYVIRKAVRADVPAVCELVKELAKYEKMSNEVKFTPEIFAESVFEKNYAEILVCETEGKIIAYAIYFYTFSTFLGLGGMYLEDLYVQKEHRNKGIGKEFFRHLAQICKDENLQRLEWACLHWNEPGIKFYEKMGAKNQSEQWRNYRLDGENLIKLAL</sequence>
<dbReference type="SUPFAM" id="SSF55729">
    <property type="entry name" value="Acyl-CoA N-acyltransferases (Nat)"/>
    <property type="match status" value="1"/>
</dbReference>
<proteinExistence type="inferred from homology"/>
<feature type="transmembrane region" description="Helical" evidence="4">
    <location>
        <begin position="61"/>
        <end position="82"/>
    </location>
</feature>
<keyword evidence="4" id="KW-1133">Transmembrane helix</keyword>
<dbReference type="CDD" id="cd04301">
    <property type="entry name" value="NAT_SF"/>
    <property type="match status" value="1"/>
</dbReference>
<dbReference type="PANTHER" id="PTHR10545">
    <property type="entry name" value="DIAMINE N-ACETYLTRANSFERASE"/>
    <property type="match status" value="1"/>
</dbReference>
<dbReference type="InterPro" id="IPR051016">
    <property type="entry name" value="Diverse_Substrate_AcTransf"/>
</dbReference>
<dbReference type="Pfam" id="PF00583">
    <property type="entry name" value="Acetyltransf_1"/>
    <property type="match status" value="1"/>
</dbReference>
<evidence type="ECO:0000313" key="6">
    <source>
        <dbReference type="EMBL" id="EKU10294.1"/>
    </source>
</evidence>
<dbReference type="Gene3D" id="3.40.630.30">
    <property type="match status" value="1"/>
</dbReference>
<keyword evidence="3" id="KW-0012">Acyltransferase</keyword>
<dbReference type="InterPro" id="IPR000182">
    <property type="entry name" value="GNAT_dom"/>
</dbReference>
<evidence type="ECO:0000313" key="7">
    <source>
        <dbReference type="Proteomes" id="UP000011939"/>
    </source>
</evidence>
<dbReference type="EMBL" id="AMZQ01000015">
    <property type="protein sequence ID" value="EKU10294.1"/>
    <property type="molecule type" value="Genomic_DNA"/>
</dbReference>
<dbReference type="RefSeq" id="WP_009496679.1">
    <property type="nucleotide sequence ID" value="NZ_AMZQ01000015.1"/>
</dbReference>
<dbReference type="eggNOG" id="COG0454">
    <property type="taxonomic scope" value="Bacteria"/>
</dbReference>
<name>M5INF8_9BACT</name>
<gene>
    <name evidence="6" type="ORF">CSUNSWCD_986</name>
</gene>
<dbReference type="FunFam" id="3.40.630.30:FF:000064">
    <property type="entry name" value="GNAT family acetyltransferase"/>
    <property type="match status" value="1"/>
</dbReference>
<dbReference type="STRING" id="1244083.CSUNSWCD_986"/>